<protein>
    <submittedName>
        <fullName evidence="1">Uncharacterized protein</fullName>
    </submittedName>
</protein>
<comment type="caution">
    <text evidence="1">The sequence shown here is derived from an EMBL/GenBank/DDBJ whole genome shotgun (WGS) entry which is preliminary data.</text>
</comment>
<reference evidence="1 2" key="1">
    <citation type="submission" date="2020-03" db="EMBL/GenBank/DDBJ databases">
        <title>Genomic Encyclopedia of Type Strains, Phase IV (KMG-IV): sequencing the most valuable type-strain genomes for metagenomic binning, comparative biology and taxonomic classification.</title>
        <authorList>
            <person name="Goeker M."/>
        </authorList>
    </citation>
    <scope>NUCLEOTIDE SEQUENCE [LARGE SCALE GENOMIC DNA]</scope>
    <source>
        <strain evidence="1 2">DSM 19867</strain>
    </source>
</reference>
<evidence type="ECO:0000313" key="1">
    <source>
        <dbReference type="EMBL" id="NIK86824.1"/>
    </source>
</evidence>
<keyword evidence="2" id="KW-1185">Reference proteome</keyword>
<gene>
    <name evidence="1" type="ORF">FHS83_000142</name>
</gene>
<name>A0A846MTR0_9PROT</name>
<proteinExistence type="predicted"/>
<dbReference type="Proteomes" id="UP000570514">
    <property type="component" value="Unassembled WGS sequence"/>
</dbReference>
<organism evidence="1 2">
    <name type="scientific">Rhizomicrobium palustre</name>
    <dbReference type="NCBI Taxonomy" id="189966"/>
    <lineage>
        <taxon>Bacteria</taxon>
        <taxon>Pseudomonadati</taxon>
        <taxon>Pseudomonadota</taxon>
        <taxon>Alphaproteobacteria</taxon>
        <taxon>Micropepsales</taxon>
        <taxon>Micropepsaceae</taxon>
        <taxon>Rhizomicrobium</taxon>
    </lineage>
</organism>
<evidence type="ECO:0000313" key="2">
    <source>
        <dbReference type="Proteomes" id="UP000570514"/>
    </source>
</evidence>
<sequence length="32" mass="3562">MPANKQVIGNAKAAALLAGTQPRKEWETYYKL</sequence>
<accession>A0A846MTR0</accession>
<dbReference type="AlphaFoldDB" id="A0A846MTR0"/>
<dbReference type="EMBL" id="JAASRM010000001">
    <property type="protein sequence ID" value="NIK86824.1"/>
    <property type="molecule type" value="Genomic_DNA"/>
</dbReference>